<dbReference type="GO" id="GO:0016491">
    <property type="term" value="F:oxidoreductase activity"/>
    <property type="evidence" value="ECO:0007669"/>
    <property type="project" value="UniProtKB-KW"/>
</dbReference>
<sequence length="137" mass="15190">MTSISADDLKRTTTKDGFETQLGVNHLGHFLLTNLLLGVIESTAKTSSVRIANISSRTSEFGEIDWDNLMREKPELQRRLSLSSPNADIIATSLHPGVVRTELTRYIVDGPIASLVYLLVLPIALTLTKTPWEWAQT</sequence>
<protein>
    <recommendedName>
        <fullName evidence="4">NAD(P)-binding protein</fullName>
    </recommendedName>
</protein>
<evidence type="ECO:0000313" key="2">
    <source>
        <dbReference type="EMBL" id="KXS12021.1"/>
    </source>
</evidence>
<dbReference type="AlphaFoldDB" id="A0A139A5K7"/>
<dbReference type="PANTHER" id="PTHR43157">
    <property type="entry name" value="PHOSPHATIDYLINOSITOL-GLYCAN BIOSYNTHESIS CLASS F PROTEIN-RELATED"/>
    <property type="match status" value="1"/>
</dbReference>
<reference evidence="2 3" key="1">
    <citation type="journal article" date="2015" name="Genome Biol. Evol.">
        <title>Phylogenomic analyses indicate that early fungi evolved digesting cell walls of algal ancestors of land plants.</title>
        <authorList>
            <person name="Chang Y."/>
            <person name="Wang S."/>
            <person name="Sekimoto S."/>
            <person name="Aerts A.L."/>
            <person name="Choi C."/>
            <person name="Clum A."/>
            <person name="LaButti K.M."/>
            <person name="Lindquist E.A."/>
            <person name="Yee Ngan C."/>
            <person name="Ohm R.A."/>
            <person name="Salamov A.A."/>
            <person name="Grigoriev I.V."/>
            <person name="Spatafora J.W."/>
            <person name="Berbee M.L."/>
        </authorList>
    </citation>
    <scope>NUCLEOTIDE SEQUENCE [LARGE SCALE GENOMIC DNA]</scope>
    <source>
        <strain evidence="2 3">JEL478</strain>
    </source>
</reference>
<dbReference type="PANTHER" id="PTHR43157:SF31">
    <property type="entry name" value="PHOSPHATIDYLINOSITOL-GLYCAN BIOSYNTHESIS CLASS F PROTEIN"/>
    <property type="match status" value="1"/>
</dbReference>
<organism evidence="2 3">
    <name type="scientific">Gonapodya prolifera (strain JEL478)</name>
    <name type="common">Monoblepharis prolifera</name>
    <dbReference type="NCBI Taxonomy" id="1344416"/>
    <lineage>
        <taxon>Eukaryota</taxon>
        <taxon>Fungi</taxon>
        <taxon>Fungi incertae sedis</taxon>
        <taxon>Chytridiomycota</taxon>
        <taxon>Chytridiomycota incertae sedis</taxon>
        <taxon>Monoblepharidomycetes</taxon>
        <taxon>Monoblepharidales</taxon>
        <taxon>Gonapodyaceae</taxon>
        <taxon>Gonapodya</taxon>
    </lineage>
</organism>
<dbReference type="EMBL" id="KQ965792">
    <property type="protein sequence ID" value="KXS12021.1"/>
    <property type="molecule type" value="Genomic_DNA"/>
</dbReference>
<evidence type="ECO:0000313" key="3">
    <source>
        <dbReference type="Proteomes" id="UP000070544"/>
    </source>
</evidence>
<dbReference type="Proteomes" id="UP000070544">
    <property type="component" value="Unassembled WGS sequence"/>
</dbReference>
<dbReference type="OrthoDB" id="191139at2759"/>
<evidence type="ECO:0008006" key="4">
    <source>
        <dbReference type="Google" id="ProtNLM"/>
    </source>
</evidence>
<dbReference type="STRING" id="1344416.A0A139A5K7"/>
<accession>A0A139A5K7</accession>
<dbReference type="InterPro" id="IPR036291">
    <property type="entry name" value="NAD(P)-bd_dom_sf"/>
</dbReference>
<gene>
    <name evidence="2" type="ORF">M427DRAFT_35091</name>
</gene>
<dbReference type="Gene3D" id="3.40.50.720">
    <property type="entry name" value="NAD(P)-binding Rossmann-like Domain"/>
    <property type="match status" value="1"/>
</dbReference>
<name>A0A139A5K7_GONPJ</name>
<evidence type="ECO:0000256" key="1">
    <source>
        <dbReference type="ARBA" id="ARBA00023002"/>
    </source>
</evidence>
<proteinExistence type="predicted"/>
<dbReference type="SUPFAM" id="SSF51735">
    <property type="entry name" value="NAD(P)-binding Rossmann-fold domains"/>
    <property type="match status" value="1"/>
</dbReference>
<keyword evidence="1" id="KW-0560">Oxidoreductase</keyword>
<keyword evidence="3" id="KW-1185">Reference proteome</keyword>